<evidence type="ECO:0000313" key="3">
    <source>
        <dbReference type="EMBL" id="MCU4743290.1"/>
    </source>
</evidence>
<accession>A0AAP2Z2L3</accession>
<evidence type="ECO:0000256" key="1">
    <source>
        <dbReference type="SAM" id="MobiDB-lite"/>
    </source>
</evidence>
<organism evidence="3 4">
    <name type="scientific">Natronoglomus mannanivorans</name>
    <dbReference type="NCBI Taxonomy" id="2979990"/>
    <lineage>
        <taxon>Archaea</taxon>
        <taxon>Methanobacteriati</taxon>
        <taxon>Methanobacteriota</taxon>
        <taxon>Stenosarchaea group</taxon>
        <taxon>Halobacteria</taxon>
        <taxon>Halobacteriales</taxon>
        <taxon>Natrialbaceae</taxon>
        <taxon>Natronoglomus</taxon>
    </lineage>
</organism>
<gene>
    <name evidence="3" type="ORF">OB960_18030</name>
</gene>
<dbReference type="RefSeq" id="WP_338005108.1">
    <property type="nucleotide sequence ID" value="NZ_JAOPKA010000014.1"/>
</dbReference>
<sequence>MSHQASETTSDGDEWRAGTATRAITPDEPMWMAGFAKRDEPADGVVHDLEAKALALEDETGRLAAIVTVDVLFVPREIRETVTSRCESRYGVDPDALMITATHTHCGPEFRDFKLRMYADEDGPYRERGADYRDRLEDELVSVVGEALDDRTAATISYSHARCGFAMNRRLPVEDGIAHVQNPYGPVDPEVPVLVVEGAAGDGDDDGREADSSPQAIVFGYACHTTTIFGTKYCGDWAGFARRYVEEEYPDATALFLIGCAGDQNPYPRRELELAKRHGRTMATAVRAAVESRRHPVRGPLRTHFVDQEIAFEEPPDRAELESMREADERYLRVRAETLLTELEETGTIQTEHPYPVQAFGFGDDLTLVGLGGEVLVEYGLQLKERLEGLVWIAAYANDEFTYVPTAQARYEGGYEGEDVILRTPFSGPLEPDVEERILRRVEAAAERVRGGRTVR</sequence>
<reference evidence="3" key="1">
    <citation type="submission" date="2022-09" db="EMBL/GenBank/DDBJ databases">
        <title>Enrichment on poylsaccharides allowed isolation of novel metabolic and taxonomic groups of Haloarchaea.</title>
        <authorList>
            <person name="Sorokin D.Y."/>
            <person name="Elcheninov A.G."/>
            <person name="Khizhniak T.V."/>
            <person name="Kolganova T.V."/>
            <person name="Kublanov I.V."/>
        </authorList>
    </citation>
    <scope>NUCLEOTIDE SEQUENCE</scope>
    <source>
        <strain evidence="3">AArc-xg1-1</strain>
    </source>
</reference>
<protein>
    <submittedName>
        <fullName evidence="3">Neutral/alkaline non-lysosomal ceramidase N-terminal domain-containing protein</fullName>
    </submittedName>
</protein>
<comment type="caution">
    <text evidence="3">The sequence shown here is derived from an EMBL/GenBank/DDBJ whole genome shotgun (WGS) entry which is preliminary data.</text>
</comment>
<dbReference type="Proteomes" id="UP001321018">
    <property type="component" value="Unassembled WGS sequence"/>
</dbReference>
<feature type="domain" description="Neutral/alkaline non-lysosomal ceramidase N-terminal" evidence="2">
    <location>
        <begin position="30"/>
        <end position="108"/>
    </location>
</feature>
<name>A0AAP2Z2L3_9EURY</name>
<feature type="region of interest" description="Disordered" evidence="1">
    <location>
        <begin position="1"/>
        <end position="22"/>
    </location>
</feature>
<dbReference type="InterPro" id="IPR031329">
    <property type="entry name" value="NEUT/ALK_ceramidase_N"/>
</dbReference>
<evidence type="ECO:0000313" key="4">
    <source>
        <dbReference type="Proteomes" id="UP001321018"/>
    </source>
</evidence>
<dbReference type="Pfam" id="PF04734">
    <property type="entry name" value="Ceramidase_alk"/>
    <property type="match status" value="1"/>
</dbReference>
<dbReference type="AlphaFoldDB" id="A0AAP2Z2L3"/>
<proteinExistence type="predicted"/>
<evidence type="ECO:0000259" key="2">
    <source>
        <dbReference type="Pfam" id="PF04734"/>
    </source>
</evidence>
<dbReference type="EMBL" id="JAOPKA010000014">
    <property type="protein sequence ID" value="MCU4743290.1"/>
    <property type="molecule type" value="Genomic_DNA"/>
</dbReference>